<dbReference type="Pfam" id="PF21117">
    <property type="entry name" value="MRB1590_C"/>
    <property type="match status" value="1"/>
</dbReference>
<accession>C0QMF9</accession>
<organism evidence="4 5">
    <name type="scientific">Desulforapulum autotrophicum (strain ATCC 43914 / DSM 3382 / VKM B-1955 / HRM2)</name>
    <name type="common">Desulfobacterium autotrophicum</name>
    <dbReference type="NCBI Taxonomy" id="177437"/>
    <lineage>
        <taxon>Bacteria</taxon>
        <taxon>Pseudomonadati</taxon>
        <taxon>Thermodesulfobacteriota</taxon>
        <taxon>Desulfobacteria</taxon>
        <taxon>Desulfobacterales</taxon>
        <taxon>Desulfobacteraceae</taxon>
        <taxon>Desulforapulum</taxon>
    </lineage>
</organism>
<evidence type="ECO:0000259" key="2">
    <source>
        <dbReference type="Pfam" id="PF20446"/>
    </source>
</evidence>
<dbReference type="OrthoDB" id="9809999at2"/>
<evidence type="ECO:0000259" key="1">
    <source>
        <dbReference type="Pfam" id="PF09818"/>
    </source>
</evidence>
<keyword evidence="5" id="KW-1185">Reference proteome</keyword>
<dbReference type="SUPFAM" id="SSF52540">
    <property type="entry name" value="P-loop containing nucleoside triphosphate hydrolases"/>
    <property type="match status" value="1"/>
</dbReference>
<feature type="domain" description="ATPase of the ABC class N-terminal" evidence="2">
    <location>
        <begin position="6"/>
        <end position="164"/>
    </location>
</feature>
<reference evidence="4 5" key="1">
    <citation type="journal article" date="2009" name="Environ. Microbiol.">
        <title>Genome sequence of Desulfobacterium autotrophicum HRM2, a marine sulfate reducer oxidizing organic carbon completely to carbon dioxide.</title>
        <authorList>
            <person name="Strittmatter A.W."/>
            <person name="Liesegang H."/>
            <person name="Rabus R."/>
            <person name="Decker I."/>
            <person name="Amann J."/>
            <person name="Andres S."/>
            <person name="Henne A."/>
            <person name="Fricke W.F."/>
            <person name="Martinez-Arias R."/>
            <person name="Bartels D."/>
            <person name="Goesmann A."/>
            <person name="Krause L."/>
            <person name="Puehler A."/>
            <person name="Klenk H.P."/>
            <person name="Richter M."/>
            <person name="Schuler M."/>
            <person name="Gloeckner F.O."/>
            <person name="Meyerdierks A."/>
            <person name="Gottschalk G."/>
            <person name="Amann R."/>
        </authorList>
    </citation>
    <scope>NUCLEOTIDE SEQUENCE [LARGE SCALE GENOMIC DNA]</scope>
    <source>
        <strain evidence="5">ATCC 43914 / DSM 3382 / HRM2</strain>
    </source>
</reference>
<dbReference type="AlphaFoldDB" id="C0QMF9"/>
<feature type="domain" description="MRB1590-like C-terminal" evidence="3">
    <location>
        <begin position="470"/>
        <end position="568"/>
    </location>
</feature>
<dbReference type="PANTHER" id="PTHR38149">
    <property type="entry name" value="ATPASE"/>
    <property type="match status" value="1"/>
</dbReference>
<dbReference type="Pfam" id="PF09818">
    <property type="entry name" value="ABC_ATPase"/>
    <property type="match status" value="1"/>
</dbReference>
<dbReference type="eggNOG" id="COG3044">
    <property type="taxonomic scope" value="Bacteria"/>
</dbReference>
<evidence type="ECO:0000313" key="4">
    <source>
        <dbReference type="EMBL" id="ACN16476.1"/>
    </source>
</evidence>
<dbReference type="PANTHER" id="PTHR38149:SF1">
    <property type="entry name" value="ATPASE"/>
    <property type="match status" value="1"/>
</dbReference>
<dbReference type="RefSeq" id="WP_015905237.1">
    <property type="nucleotide sequence ID" value="NC_012108.1"/>
</dbReference>
<dbReference type="Pfam" id="PF20446">
    <property type="entry name" value="ABC_N"/>
    <property type="match status" value="1"/>
</dbReference>
<dbReference type="InterPro" id="IPR019195">
    <property type="entry name" value="ABC_ATPase_put"/>
</dbReference>
<proteinExistence type="predicted"/>
<dbReference type="Gene3D" id="3.40.50.300">
    <property type="entry name" value="P-loop containing nucleotide triphosphate hydrolases"/>
    <property type="match status" value="1"/>
</dbReference>
<dbReference type="InterPro" id="IPR027417">
    <property type="entry name" value="P-loop_NTPase"/>
</dbReference>
<dbReference type="HOGENOM" id="CLU_021720_2_0_7"/>
<evidence type="ECO:0000313" key="5">
    <source>
        <dbReference type="Proteomes" id="UP000000442"/>
    </source>
</evidence>
<name>C0QMF9_DESAH</name>
<dbReference type="CDD" id="cd00267">
    <property type="entry name" value="ABC_ATPase"/>
    <property type="match status" value="1"/>
</dbReference>
<dbReference type="EMBL" id="CP001087">
    <property type="protein sequence ID" value="ACN16476.1"/>
    <property type="molecule type" value="Genomic_DNA"/>
</dbReference>
<dbReference type="STRING" id="177437.HRM2_34010"/>
<dbReference type="InterPro" id="IPR046833">
    <property type="entry name" value="ABC_N"/>
</dbReference>
<evidence type="ECO:0000259" key="3">
    <source>
        <dbReference type="Pfam" id="PF21117"/>
    </source>
</evidence>
<sequence length="576" mass="62947">MNDKTELVRRLDQVNGKGYKAYQILKGNYRFDGFELFIDHVQTDPYATPSRMRVRVDRSATGFGPGLTSNKSRNIALCDFLTRSFSDHCRDKATQERGTGKSGLITIDRPGQEILEHSAMVVTPEYVEARFFMGLPASDRRIASKDATVMFIRVLPDIVAGSLFMDRADSGRVHRHIEAVEDADFLRSRLDALGLVAFVANGSLLPRASGIDDAPLKNGSIVPFISPEAFEVRVDFPNQKGIVGLGIPKGVTLIVGGGFHGKSTLLKALAAGVYNHVPGDGRERVVTGAGAVKIRAAEGRNIEKTDISAFINHLPQGKSTTIFSTANASGSTSQAAAICEALEAGASALLLDEDTCATNFMVRDMLMQHLVAKENEPITPFIDRVEALYRERGVSTVLVTGGSGDYLGVADHVIQMKDFTCLDVTARARGIFERHRSKRKNEARGKLPDPGARIPLNTSINPRTAAGRKRIKSRGRRAILLGDDLVDMGDVEQIVHPSQTRALAWALVHAGRYMDANMSLKQVITAVDEALEHEGLDMLMPFVAGDLARFRSLELAAAINRMRTLSIKHELFERLT</sequence>
<gene>
    <name evidence="4" type="ordered locus">HRM2_34010</name>
</gene>
<dbReference type="InterPro" id="IPR049069">
    <property type="entry name" value="MRB1590-like_C"/>
</dbReference>
<feature type="domain" description="ATPase of the ABC class C-terminal" evidence="1">
    <location>
        <begin position="172"/>
        <end position="444"/>
    </location>
</feature>
<protein>
    <submittedName>
        <fullName evidence="4">ATPase family protein</fullName>
    </submittedName>
</protein>
<dbReference type="KEGG" id="dat:HRM2_34010"/>
<dbReference type="InterPro" id="IPR046834">
    <property type="entry name" value="ABC_ATPase_C"/>
</dbReference>
<dbReference type="Proteomes" id="UP000000442">
    <property type="component" value="Chromosome"/>
</dbReference>